<keyword evidence="3 6" id="KW-1133">Transmembrane helix</keyword>
<sequence length="978" mass="108781">MSSNNIESQGEQYSLHEGGRSDRNVTDLNSIQESDFENELQGLEREYTTFKNNEHENIDKHVNNNSGVNSSSNNNGNNPFKYDSINHSNAKTSSADYSNDLDQGGSSIPEHLYVRDYQESEISIKNYYERTIAPNMTFKSVGNYFLSLFPILKWMPHYNITWFVADLVAGITVGCVLVPQSMSYAQVATLPAQYGLYSSFIGAFIYCCFATSKDVCIGPVAVMSLETAKVIARVTEKLPADTEITAPVIATVLSMLCGVISLGLGLLRLGFLVELISLNAVAGFMTGSALNIVAGQVPALMGYNSKVNTRQATYLVIIDTLKCLPDSNINVCFGLIPLVILYLWKFTCSTWGPMLITKLKLTGRKKFFADKFFFYAQTVRNAVVIIVFTLISWGCWRSNKNTNVKMLGTVPAGLKDVGVMKYPPGLATKIAPNLPASVIVLLLEHISIAKSFGRINNYKVVPDQELVAIGVANLVGTFFNAYPATGSFSRSALKARCQVRTPFSGVFTGACVLLALYCFSKAFYFIPKATLSAVIIHAVSGLVASYKVTWNFWKVSPLDFLAFIITVFITVFASIEDGIYFAMCWSCALLLFKVAFPSGKFLGRVQIAEVLNPKIIKVDSGEYNNDSDDSNGFNTGSDIIIEETINVGNSGDKFEKKDGGNYQEVSTSKQGESSGGKGSKDFDDYSIVNRNRVVYHTKWVPLDPKYTRELNPDVKVMPPPPGVIVYKPNESWTYINCSRQYDIIFDRIKKLTRRGQLVEHTSPNDRPWNDPGEWHPPQIFKKFGRNKSANSVSAASVSNSATQVFSKLWRKKANINKDFDEDNLYNEPQEPIEDEVVEGTPYESENDNDNRPILKVLALDFSNVNQIDATGIQSLVDLRNAVNRYADRQVEFHFSGIISPWIKRGLIGSGFGTINDEFSNQSLIYGHTSYHIVNSSYSKQRFDNNNDIETQAVGYDPATGINTPFFHIETPDFSQWDI</sequence>
<dbReference type="CDD" id="cd07042">
    <property type="entry name" value="STAS_SulP_like_sulfate_transporter"/>
    <property type="match status" value="1"/>
</dbReference>
<feature type="compositionally biased region" description="Polar residues" evidence="5">
    <location>
        <begin position="85"/>
        <end position="101"/>
    </location>
</feature>
<evidence type="ECO:0000313" key="8">
    <source>
        <dbReference type="EMBL" id="SSD59546.1"/>
    </source>
</evidence>
<dbReference type="GO" id="GO:0016020">
    <property type="term" value="C:membrane"/>
    <property type="evidence" value="ECO:0007669"/>
    <property type="project" value="UniProtKB-SubCell"/>
</dbReference>
<dbReference type="Gene3D" id="3.30.750.24">
    <property type="entry name" value="STAS domain"/>
    <property type="match status" value="1"/>
</dbReference>
<proteinExistence type="predicted"/>
<dbReference type="NCBIfam" id="TIGR00815">
    <property type="entry name" value="sulP"/>
    <property type="match status" value="1"/>
</dbReference>
<name>A0A376B4C2_9ASCO</name>
<feature type="transmembrane region" description="Helical" evidence="6">
    <location>
        <begin position="372"/>
        <end position="396"/>
    </location>
</feature>
<feature type="transmembrane region" description="Helical" evidence="6">
    <location>
        <begin position="200"/>
        <end position="223"/>
    </location>
</feature>
<dbReference type="InterPro" id="IPR002645">
    <property type="entry name" value="STAS_dom"/>
</dbReference>
<feature type="region of interest" description="Disordered" evidence="5">
    <location>
        <begin position="58"/>
        <end position="101"/>
    </location>
</feature>
<dbReference type="InterPro" id="IPR011547">
    <property type="entry name" value="SLC26A/SulP_dom"/>
</dbReference>
<dbReference type="InterPro" id="IPR018045">
    <property type="entry name" value="S04_transporter_CS"/>
</dbReference>
<keyword evidence="9" id="KW-1185">Reference proteome</keyword>
<feature type="transmembrane region" description="Helical" evidence="6">
    <location>
        <begin position="160"/>
        <end position="180"/>
    </location>
</feature>
<protein>
    <submittedName>
        <fullName evidence="8">Related to Sulfate permease 2</fullName>
    </submittedName>
</protein>
<dbReference type="SUPFAM" id="SSF52091">
    <property type="entry name" value="SpoIIaa-like"/>
    <property type="match status" value="1"/>
</dbReference>
<keyword evidence="2 6" id="KW-0812">Transmembrane</keyword>
<dbReference type="GO" id="GO:0008271">
    <property type="term" value="F:secondary active sulfate transmembrane transporter activity"/>
    <property type="evidence" value="ECO:0007669"/>
    <property type="project" value="InterPro"/>
</dbReference>
<dbReference type="PANTHER" id="PTHR11814">
    <property type="entry name" value="SULFATE TRANSPORTER"/>
    <property type="match status" value="1"/>
</dbReference>
<feature type="transmembrane region" description="Helical" evidence="6">
    <location>
        <begin position="503"/>
        <end position="524"/>
    </location>
</feature>
<dbReference type="EMBL" id="UFAJ01000159">
    <property type="protein sequence ID" value="SSD59546.1"/>
    <property type="molecule type" value="Genomic_DNA"/>
</dbReference>
<dbReference type="OrthoDB" id="288203at2759"/>
<feature type="transmembrane region" description="Helical" evidence="6">
    <location>
        <begin position="275"/>
        <end position="294"/>
    </location>
</feature>
<feature type="compositionally biased region" description="Polar residues" evidence="5">
    <location>
        <begin position="1"/>
        <end position="12"/>
    </location>
</feature>
<feature type="region of interest" description="Disordered" evidence="5">
    <location>
        <begin position="1"/>
        <end position="25"/>
    </location>
</feature>
<dbReference type="PROSITE" id="PS50801">
    <property type="entry name" value="STAS"/>
    <property type="match status" value="1"/>
</dbReference>
<dbReference type="PROSITE" id="PS01130">
    <property type="entry name" value="SLC26A"/>
    <property type="match status" value="1"/>
</dbReference>
<evidence type="ECO:0000256" key="2">
    <source>
        <dbReference type="ARBA" id="ARBA00022692"/>
    </source>
</evidence>
<evidence type="ECO:0000256" key="4">
    <source>
        <dbReference type="ARBA" id="ARBA00023136"/>
    </source>
</evidence>
<evidence type="ECO:0000256" key="3">
    <source>
        <dbReference type="ARBA" id="ARBA00022989"/>
    </source>
</evidence>
<feature type="transmembrane region" description="Helical" evidence="6">
    <location>
        <begin position="530"/>
        <end position="548"/>
    </location>
</feature>
<evidence type="ECO:0000259" key="7">
    <source>
        <dbReference type="PROSITE" id="PS50801"/>
    </source>
</evidence>
<dbReference type="InterPro" id="IPR036513">
    <property type="entry name" value="STAS_dom_sf"/>
</dbReference>
<gene>
    <name evidence="8" type="ORF">SCODWIG_01307</name>
</gene>
<evidence type="ECO:0000256" key="1">
    <source>
        <dbReference type="ARBA" id="ARBA00004141"/>
    </source>
</evidence>
<feature type="domain" description="STAS" evidence="7">
    <location>
        <begin position="857"/>
        <end position="911"/>
    </location>
</feature>
<dbReference type="Pfam" id="PF00916">
    <property type="entry name" value="Sulfate_transp"/>
    <property type="match status" value="1"/>
</dbReference>
<keyword evidence="4 6" id="KW-0472">Membrane</keyword>
<feature type="compositionally biased region" description="Low complexity" evidence="5">
    <location>
        <begin position="63"/>
        <end position="78"/>
    </location>
</feature>
<feature type="region of interest" description="Disordered" evidence="5">
    <location>
        <begin position="650"/>
        <end position="681"/>
    </location>
</feature>
<reference evidence="9" key="1">
    <citation type="submission" date="2018-06" db="EMBL/GenBank/DDBJ databases">
        <authorList>
            <person name="Guldener U."/>
        </authorList>
    </citation>
    <scope>NUCLEOTIDE SEQUENCE [LARGE SCALE GENOMIC DNA]</scope>
    <source>
        <strain evidence="9">UTAD17</strain>
    </source>
</reference>
<evidence type="ECO:0000256" key="5">
    <source>
        <dbReference type="SAM" id="MobiDB-lite"/>
    </source>
</evidence>
<evidence type="ECO:0000256" key="6">
    <source>
        <dbReference type="SAM" id="Phobius"/>
    </source>
</evidence>
<dbReference type="AlphaFoldDB" id="A0A376B4C2"/>
<feature type="transmembrane region" description="Helical" evidence="6">
    <location>
        <begin position="331"/>
        <end position="352"/>
    </location>
</feature>
<comment type="subcellular location">
    <subcellularLocation>
        <location evidence="1">Membrane</location>
        <topology evidence="1">Multi-pass membrane protein</topology>
    </subcellularLocation>
</comment>
<accession>A0A376B4C2</accession>
<dbReference type="InterPro" id="IPR001902">
    <property type="entry name" value="SLC26A/SulP_fam"/>
</dbReference>
<dbReference type="VEuPathDB" id="FungiDB:SCODWIG_01307"/>
<feature type="transmembrane region" description="Helical" evidence="6">
    <location>
        <begin position="244"/>
        <end position="269"/>
    </location>
</feature>
<organism evidence="8 9">
    <name type="scientific">Saccharomycodes ludwigii</name>
    <dbReference type="NCBI Taxonomy" id="36035"/>
    <lineage>
        <taxon>Eukaryota</taxon>
        <taxon>Fungi</taxon>
        <taxon>Dikarya</taxon>
        <taxon>Ascomycota</taxon>
        <taxon>Saccharomycotina</taxon>
        <taxon>Saccharomycetes</taxon>
        <taxon>Saccharomycodales</taxon>
        <taxon>Saccharomycodaceae</taxon>
        <taxon>Saccharomycodes</taxon>
    </lineage>
</organism>
<evidence type="ECO:0000313" key="9">
    <source>
        <dbReference type="Proteomes" id="UP000262825"/>
    </source>
</evidence>
<dbReference type="Proteomes" id="UP000262825">
    <property type="component" value="Unassembled WGS sequence"/>
</dbReference>
<feature type="transmembrane region" description="Helical" evidence="6">
    <location>
        <begin position="555"/>
        <end position="573"/>
    </location>
</feature>